<name>A0A919TSM3_9ACTN</name>
<gene>
    <name evidence="1" type="ORF">Ate02nite_31190</name>
</gene>
<accession>A0A919TSM3</accession>
<proteinExistence type="predicted"/>
<keyword evidence="2" id="KW-1185">Reference proteome</keyword>
<dbReference type="AlphaFoldDB" id="A0A919TSM3"/>
<reference evidence="1" key="1">
    <citation type="submission" date="2021-01" db="EMBL/GenBank/DDBJ databases">
        <title>Whole genome shotgun sequence of Actinoplanes tereljensis NBRC 105297.</title>
        <authorList>
            <person name="Komaki H."/>
            <person name="Tamura T."/>
        </authorList>
    </citation>
    <scope>NUCLEOTIDE SEQUENCE</scope>
    <source>
        <strain evidence="1">NBRC 105297</strain>
    </source>
</reference>
<sequence length="70" mass="7448">MALMALTRVSAEIVVAASAAFADGAPRNVAVTATIAAIATRRGLKWIFMTRRWPGSMGNRWAADGRQSVT</sequence>
<dbReference type="EMBL" id="BOMY01000022">
    <property type="protein sequence ID" value="GIF20389.1"/>
    <property type="molecule type" value="Genomic_DNA"/>
</dbReference>
<protein>
    <submittedName>
        <fullName evidence="1">Uncharacterized protein</fullName>
    </submittedName>
</protein>
<evidence type="ECO:0000313" key="2">
    <source>
        <dbReference type="Proteomes" id="UP000623608"/>
    </source>
</evidence>
<organism evidence="1 2">
    <name type="scientific">Paractinoplanes tereljensis</name>
    <dbReference type="NCBI Taxonomy" id="571912"/>
    <lineage>
        <taxon>Bacteria</taxon>
        <taxon>Bacillati</taxon>
        <taxon>Actinomycetota</taxon>
        <taxon>Actinomycetes</taxon>
        <taxon>Micromonosporales</taxon>
        <taxon>Micromonosporaceae</taxon>
        <taxon>Paractinoplanes</taxon>
    </lineage>
</organism>
<evidence type="ECO:0000313" key="1">
    <source>
        <dbReference type="EMBL" id="GIF20389.1"/>
    </source>
</evidence>
<dbReference type="Proteomes" id="UP000623608">
    <property type="component" value="Unassembled WGS sequence"/>
</dbReference>
<comment type="caution">
    <text evidence="1">The sequence shown here is derived from an EMBL/GenBank/DDBJ whole genome shotgun (WGS) entry which is preliminary data.</text>
</comment>